<keyword evidence="5" id="KW-0560">Oxidoreductase</keyword>
<comment type="catalytic activity">
    <reaction evidence="12">
        <text>[mycoredoxin]-L-dithiol + a hydroperoxide = [mycoredoxin]-L-disulfide + an alcohol + H2O</text>
        <dbReference type="Rhea" id="RHEA:62640"/>
        <dbReference type="Rhea" id="RHEA-COMP:16137"/>
        <dbReference type="Rhea" id="RHEA-COMP:16138"/>
        <dbReference type="ChEBI" id="CHEBI:15377"/>
        <dbReference type="ChEBI" id="CHEBI:29950"/>
        <dbReference type="ChEBI" id="CHEBI:30879"/>
        <dbReference type="ChEBI" id="CHEBI:35924"/>
        <dbReference type="ChEBI" id="CHEBI:50058"/>
        <dbReference type="EC" id="1.11.1.29"/>
    </reaction>
</comment>
<evidence type="ECO:0000256" key="16">
    <source>
        <dbReference type="ARBA" id="ARBA00067009"/>
    </source>
</evidence>
<evidence type="ECO:0000256" key="19">
    <source>
        <dbReference type="ARBA" id="ARBA00083736"/>
    </source>
</evidence>
<comment type="function">
    <text evidence="1">Thiol-specific peroxidase that catalyzes the reduction of hydrogen peroxide and organic hydroperoxides to water and alcohols, respectively. Plays a role in cell protection against oxidative stress by detoxifying peroxides and as sensor of hydrogen peroxide-mediated signaling events.</text>
</comment>
<comment type="subunit">
    <text evidence="15">Homodimer. Forms both dimers and octamers; a tightly-associated dimer and a ring-like octamer.</text>
</comment>
<comment type="function">
    <text evidence="13">Thiol-specific peroxidase that catalyzes the reduction of hydrogen peroxide and organic hydroperoxides to water and alcohols, respectively. Plays a role in cell protection against oxidative stress by detoxifying peroxides. May represent an important antioxidant defense against cytotoxic peroxides, especially peroxynitrite, which can be formed by activated macrophages during infection.</text>
</comment>
<keyword evidence="6" id="KW-1015">Disulfide bond</keyword>
<dbReference type="SUPFAM" id="SSF52833">
    <property type="entry name" value="Thioredoxin-like"/>
    <property type="match status" value="1"/>
</dbReference>
<evidence type="ECO:0000256" key="17">
    <source>
        <dbReference type="ARBA" id="ARBA00068979"/>
    </source>
</evidence>
<evidence type="ECO:0000313" key="23">
    <source>
        <dbReference type="Proteomes" id="UP000718281"/>
    </source>
</evidence>
<evidence type="ECO:0000256" key="6">
    <source>
        <dbReference type="ARBA" id="ARBA00023157"/>
    </source>
</evidence>
<dbReference type="GO" id="GO:0005737">
    <property type="term" value="C:cytoplasm"/>
    <property type="evidence" value="ECO:0007669"/>
    <property type="project" value="TreeGrafter"/>
</dbReference>
<dbReference type="InterPro" id="IPR013766">
    <property type="entry name" value="Thioredoxin_domain"/>
</dbReference>
<comment type="catalytic activity">
    <reaction evidence="11">
        <text>a hydroperoxide + [thioredoxin]-dithiol = an alcohol + [thioredoxin]-disulfide + H2O</text>
        <dbReference type="Rhea" id="RHEA:62620"/>
        <dbReference type="Rhea" id="RHEA-COMP:10698"/>
        <dbReference type="Rhea" id="RHEA-COMP:10700"/>
        <dbReference type="ChEBI" id="CHEBI:15377"/>
        <dbReference type="ChEBI" id="CHEBI:29950"/>
        <dbReference type="ChEBI" id="CHEBI:30879"/>
        <dbReference type="ChEBI" id="CHEBI:35924"/>
        <dbReference type="ChEBI" id="CHEBI:50058"/>
        <dbReference type="EC" id="1.11.1.24"/>
    </reaction>
</comment>
<dbReference type="EMBL" id="JADIXZ010000003">
    <property type="protein sequence ID" value="MBK6300348.1"/>
    <property type="molecule type" value="Genomic_DNA"/>
</dbReference>
<evidence type="ECO:0000256" key="1">
    <source>
        <dbReference type="ARBA" id="ARBA00003330"/>
    </source>
</evidence>
<evidence type="ECO:0000256" key="15">
    <source>
        <dbReference type="ARBA" id="ARBA00065226"/>
    </source>
</evidence>
<evidence type="ECO:0000256" key="12">
    <source>
        <dbReference type="ARBA" id="ARBA00052774"/>
    </source>
</evidence>
<dbReference type="CDD" id="cd03018">
    <property type="entry name" value="PRX_AhpE_like"/>
    <property type="match status" value="1"/>
</dbReference>
<dbReference type="AlphaFoldDB" id="A0A935CCZ6"/>
<dbReference type="PANTHER" id="PTHR42801:SF20">
    <property type="entry name" value="ALKYL HYDROPEROXIDE REDUCTASE E"/>
    <property type="match status" value="1"/>
</dbReference>
<evidence type="ECO:0000259" key="21">
    <source>
        <dbReference type="PROSITE" id="PS51352"/>
    </source>
</evidence>
<feature type="domain" description="Thioredoxin" evidence="21">
    <location>
        <begin position="13"/>
        <end position="164"/>
    </location>
</feature>
<dbReference type="Pfam" id="PF00578">
    <property type="entry name" value="AhpC-TSA"/>
    <property type="match status" value="1"/>
</dbReference>
<accession>A0A935CCZ6</accession>
<dbReference type="InterPro" id="IPR000866">
    <property type="entry name" value="AhpC/TSA"/>
</dbReference>
<dbReference type="Proteomes" id="UP000718281">
    <property type="component" value="Unassembled WGS sequence"/>
</dbReference>
<comment type="caution">
    <text evidence="22">The sequence shown here is derived from an EMBL/GenBank/DDBJ whole genome shotgun (WGS) entry which is preliminary data.</text>
</comment>
<name>A0A935CCZ6_9MICO</name>
<evidence type="ECO:0000256" key="10">
    <source>
        <dbReference type="ARBA" id="ARBA00041373"/>
    </source>
</evidence>
<dbReference type="InterPro" id="IPR050924">
    <property type="entry name" value="Peroxiredoxin_BCP/PrxQ"/>
</dbReference>
<evidence type="ECO:0000256" key="5">
    <source>
        <dbReference type="ARBA" id="ARBA00023002"/>
    </source>
</evidence>
<comment type="similarity">
    <text evidence="14">Belongs to the peroxiredoxin family. AhpE subfamily.</text>
</comment>
<evidence type="ECO:0000256" key="13">
    <source>
        <dbReference type="ARBA" id="ARBA00056930"/>
    </source>
</evidence>
<sequence>MSAEPDAVAPAAPEVGDVPPDFTLPDQYGRQVSAATWRGDRNVVLVFYPFAFTGICTGELREIRDTLEDFQHDGIQVLAISCDPVPALRAWADQEGYFFPLLSDFWPHGEVSRAFGVFDADGGFATRGTFLLDRDGVVRWRMLNGPGDARDFGSYREALAGLRADAARA</sequence>
<feature type="region of interest" description="Disordered" evidence="20">
    <location>
        <begin position="1"/>
        <end position="20"/>
    </location>
</feature>
<keyword evidence="7" id="KW-0676">Redox-active center</keyword>
<dbReference type="GO" id="GO:0034599">
    <property type="term" value="P:cellular response to oxidative stress"/>
    <property type="evidence" value="ECO:0007669"/>
    <property type="project" value="TreeGrafter"/>
</dbReference>
<comment type="similarity">
    <text evidence="9">Belongs to the peroxiredoxin family. BCP/PrxQ subfamily.</text>
</comment>
<dbReference type="EC" id="1.11.1.29" evidence="16"/>
<dbReference type="Gene3D" id="3.40.30.10">
    <property type="entry name" value="Glutaredoxin"/>
    <property type="match status" value="1"/>
</dbReference>
<gene>
    <name evidence="22" type="ORF">IPF40_04565</name>
</gene>
<protein>
    <recommendedName>
        <fullName evidence="17">Alkyl hydroperoxide reductase E</fullName>
        <ecNumber evidence="2">1.11.1.24</ecNumber>
        <ecNumber evidence="16">1.11.1.29</ecNumber>
    </recommendedName>
    <alternativeName>
        <fullName evidence="10">Bacterioferritin comigratory protein</fullName>
    </alternativeName>
    <alternativeName>
        <fullName evidence="18">Mycoredoxin-dependent peroxiredoxin</fullName>
    </alternativeName>
    <alternativeName>
        <fullName evidence="19">Peroxiredoxin AhpE</fullName>
    </alternativeName>
    <alternativeName>
        <fullName evidence="8">Thioredoxin peroxidase</fullName>
    </alternativeName>
</protein>
<dbReference type="GO" id="GO:0045454">
    <property type="term" value="P:cell redox homeostasis"/>
    <property type="evidence" value="ECO:0007669"/>
    <property type="project" value="TreeGrafter"/>
</dbReference>
<dbReference type="FunFam" id="3.40.30.10:FF:000118">
    <property type="entry name" value="Peroxiredoxin AhpE"/>
    <property type="match status" value="1"/>
</dbReference>
<dbReference type="GO" id="GO:0008379">
    <property type="term" value="F:thioredoxin peroxidase activity"/>
    <property type="evidence" value="ECO:0007669"/>
    <property type="project" value="TreeGrafter"/>
</dbReference>
<evidence type="ECO:0000256" key="11">
    <source>
        <dbReference type="ARBA" id="ARBA00049091"/>
    </source>
</evidence>
<organism evidence="22 23">
    <name type="scientific">Candidatus Phosphoribacter hodrii</name>
    <dbReference type="NCBI Taxonomy" id="2953743"/>
    <lineage>
        <taxon>Bacteria</taxon>
        <taxon>Bacillati</taxon>
        <taxon>Actinomycetota</taxon>
        <taxon>Actinomycetes</taxon>
        <taxon>Micrococcales</taxon>
        <taxon>Dermatophilaceae</taxon>
        <taxon>Candidatus Phosphoribacter</taxon>
    </lineage>
</organism>
<reference evidence="22 23" key="1">
    <citation type="submission" date="2020-10" db="EMBL/GenBank/DDBJ databases">
        <title>Connecting structure to function with the recovery of over 1000 high-quality activated sludge metagenome-assembled genomes encoding full-length rRNA genes using long-read sequencing.</title>
        <authorList>
            <person name="Singleton C.M."/>
            <person name="Petriglieri F."/>
            <person name="Kristensen J.M."/>
            <person name="Kirkegaard R.H."/>
            <person name="Michaelsen T.Y."/>
            <person name="Andersen M.H."/>
            <person name="Karst S.M."/>
            <person name="Dueholm M.S."/>
            <person name="Nielsen P.H."/>
            <person name="Albertsen M."/>
        </authorList>
    </citation>
    <scope>NUCLEOTIDE SEQUENCE [LARGE SCALE GENOMIC DNA]</scope>
    <source>
        <strain evidence="22">AalE_18-Q3-R2-46_BAT3C.188</strain>
    </source>
</reference>
<evidence type="ECO:0000256" key="3">
    <source>
        <dbReference type="ARBA" id="ARBA00022559"/>
    </source>
</evidence>
<proteinExistence type="inferred from homology"/>
<evidence type="ECO:0000313" key="22">
    <source>
        <dbReference type="EMBL" id="MBK6300348.1"/>
    </source>
</evidence>
<evidence type="ECO:0000256" key="14">
    <source>
        <dbReference type="ARBA" id="ARBA00060973"/>
    </source>
</evidence>
<keyword evidence="4" id="KW-0049">Antioxidant</keyword>
<dbReference type="PROSITE" id="PS51352">
    <property type="entry name" value="THIOREDOXIN_2"/>
    <property type="match status" value="1"/>
</dbReference>
<evidence type="ECO:0000256" key="4">
    <source>
        <dbReference type="ARBA" id="ARBA00022862"/>
    </source>
</evidence>
<dbReference type="PANTHER" id="PTHR42801">
    <property type="entry name" value="THIOREDOXIN-DEPENDENT PEROXIDE REDUCTASE"/>
    <property type="match status" value="1"/>
</dbReference>
<evidence type="ECO:0000256" key="9">
    <source>
        <dbReference type="ARBA" id="ARBA00038489"/>
    </source>
</evidence>
<evidence type="ECO:0000256" key="8">
    <source>
        <dbReference type="ARBA" id="ARBA00032824"/>
    </source>
</evidence>
<evidence type="ECO:0000256" key="20">
    <source>
        <dbReference type="SAM" id="MobiDB-lite"/>
    </source>
</evidence>
<evidence type="ECO:0000256" key="2">
    <source>
        <dbReference type="ARBA" id="ARBA00013017"/>
    </source>
</evidence>
<evidence type="ECO:0000256" key="18">
    <source>
        <dbReference type="ARBA" id="ARBA00082991"/>
    </source>
</evidence>
<dbReference type="EC" id="1.11.1.24" evidence="2"/>
<keyword evidence="3" id="KW-0575">Peroxidase</keyword>
<evidence type="ECO:0000256" key="7">
    <source>
        <dbReference type="ARBA" id="ARBA00023284"/>
    </source>
</evidence>
<dbReference type="InterPro" id="IPR036249">
    <property type="entry name" value="Thioredoxin-like_sf"/>
</dbReference>